<evidence type="ECO:0000313" key="3">
    <source>
        <dbReference type="EMBL" id="MFC0634497.1"/>
    </source>
</evidence>
<accession>A0ABV6R4E9</accession>
<sequence length="119" mass="12828">MTAIRRLFDWKLRGIRVVEIVGVGLVAVMVLSVYVAKAAAARESARIAELERSIAETSQRVRLLRAEAARLESPARLAALSAQAGLEPVVTEQLVAEPELEAIAPPPPVVQLPEGEVVR</sequence>
<dbReference type="GO" id="GO:0051301">
    <property type="term" value="P:cell division"/>
    <property type="evidence" value="ECO:0007669"/>
    <property type="project" value="UniProtKB-KW"/>
</dbReference>
<evidence type="ECO:0000256" key="2">
    <source>
        <dbReference type="SAM" id="Phobius"/>
    </source>
</evidence>
<gene>
    <name evidence="3" type="ORF">ACFFGE_11505</name>
</gene>
<name>A0ABV6R4E9_9CAUL</name>
<organism evidence="3 4">
    <name type="scientific">Brevundimonas balnearis</name>
    <dbReference type="NCBI Taxonomy" id="1572858"/>
    <lineage>
        <taxon>Bacteria</taxon>
        <taxon>Pseudomonadati</taxon>
        <taxon>Pseudomonadota</taxon>
        <taxon>Alphaproteobacteria</taxon>
        <taxon>Caulobacterales</taxon>
        <taxon>Caulobacteraceae</taxon>
        <taxon>Brevundimonas</taxon>
    </lineage>
</organism>
<comment type="caution">
    <text evidence="3">The sequence shown here is derived from an EMBL/GenBank/DDBJ whole genome shotgun (WGS) entry which is preliminary data.</text>
</comment>
<feature type="transmembrane region" description="Helical" evidence="2">
    <location>
        <begin position="15"/>
        <end position="36"/>
    </location>
</feature>
<keyword evidence="3" id="KW-0131">Cell cycle</keyword>
<feature type="coiled-coil region" evidence="1">
    <location>
        <begin position="40"/>
        <end position="67"/>
    </location>
</feature>
<keyword evidence="2" id="KW-1133">Transmembrane helix</keyword>
<dbReference type="Proteomes" id="UP001589906">
    <property type="component" value="Unassembled WGS sequence"/>
</dbReference>
<keyword evidence="4" id="KW-1185">Reference proteome</keyword>
<evidence type="ECO:0000256" key="1">
    <source>
        <dbReference type="SAM" id="Coils"/>
    </source>
</evidence>
<keyword evidence="2" id="KW-0472">Membrane</keyword>
<keyword evidence="3" id="KW-0132">Cell division</keyword>
<dbReference type="EMBL" id="JBHLSW010000007">
    <property type="protein sequence ID" value="MFC0634497.1"/>
    <property type="molecule type" value="Genomic_DNA"/>
</dbReference>
<protein>
    <submittedName>
        <fullName evidence="3">Cell division protein</fullName>
    </submittedName>
</protein>
<dbReference type="RefSeq" id="WP_376836542.1">
    <property type="nucleotide sequence ID" value="NZ_JBHLSW010000007.1"/>
</dbReference>
<evidence type="ECO:0000313" key="4">
    <source>
        <dbReference type="Proteomes" id="UP001589906"/>
    </source>
</evidence>
<proteinExistence type="predicted"/>
<keyword evidence="1" id="KW-0175">Coiled coil</keyword>
<keyword evidence="2" id="KW-0812">Transmembrane</keyword>
<reference evidence="3 4" key="1">
    <citation type="submission" date="2024-09" db="EMBL/GenBank/DDBJ databases">
        <authorList>
            <person name="Sun Q."/>
            <person name="Mori K."/>
        </authorList>
    </citation>
    <scope>NUCLEOTIDE SEQUENCE [LARGE SCALE GENOMIC DNA]</scope>
    <source>
        <strain evidence="3 4">NCAIM B.02621</strain>
    </source>
</reference>